<dbReference type="AlphaFoldDB" id="A0AAP5UVW3"/>
<dbReference type="EMBL" id="JANSLM010000008">
    <property type="protein sequence ID" value="MDT8840296.1"/>
    <property type="molecule type" value="Genomic_DNA"/>
</dbReference>
<proteinExistence type="predicted"/>
<gene>
    <name evidence="1" type="ORF">ParKJ_22995</name>
</gene>
<sequence length="75" mass="8233">MHTPDTAVVVEDGFSVEEVRAAIAYELVTRTGRRYPILEVKLKALICFVLPHDAPSKITCSGGTGIDAMRHDRHA</sequence>
<protein>
    <submittedName>
        <fullName evidence="1">Uncharacterized protein</fullName>
    </submittedName>
</protein>
<dbReference type="RefSeq" id="WP_315697164.1">
    <property type="nucleotide sequence ID" value="NZ_JANSLM010000008.1"/>
</dbReference>
<organism evidence="1 2">
    <name type="scientific">Paraburkholderia fungorum</name>
    <dbReference type="NCBI Taxonomy" id="134537"/>
    <lineage>
        <taxon>Bacteria</taxon>
        <taxon>Pseudomonadati</taxon>
        <taxon>Pseudomonadota</taxon>
        <taxon>Betaproteobacteria</taxon>
        <taxon>Burkholderiales</taxon>
        <taxon>Burkholderiaceae</taxon>
        <taxon>Paraburkholderia</taxon>
    </lineage>
</organism>
<evidence type="ECO:0000313" key="1">
    <source>
        <dbReference type="EMBL" id="MDT8840296.1"/>
    </source>
</evidence>
<dbReference type="Proteomes" id="UP001246473">
    <property type="component" value="Unassembled WGS sequence"/>
</dbReference>
<reference evidence="1" key="1">
    <citation type="submission" date="2022-08" db="EMBL/GenBank/DDBJ databases">
        <authorList>
            <person name="Kim S.-J."/>
        </authorList>
    </citation>
    <scope>NUCLEOTIDE SEQUENCE</scope>
    <source>
        <strain evidence="1">KJ</strain>
    </source>
</reference>
<accession>A0AAP5UVW3</accession>
<evidence type="ECO:0000313" key="2">
    <source>
        <dbReference type="Proteomes" id="UP001246473"/>
    </source>
</evidence>
<name>A0AAP5UVW3_9BURK</name>
<comment type="caution">
    <text evidence="1">The sequence shown here is derived from an EMBL/GenBank/DDBJ whole genome shotgun (WGS) entry which is preliminary data.</text>
</comment>